<protein>
    <recommendedName>
        <fullName evidence="3">Metal ABC transporter ATPase</fullName>
    </recommendedName>
</protein>
<keyword evidence="2" id="KW-1185">Reference proteome</keyword>
<accession>A0ABU0A1C2</accession>
<gene>
    <name evidence="1" type="ORF">J2S74_004740</name>
</gene>
<dbReference type="EMBL" id="JAUSUG010000025">
    <property type="protein sequence ID" value="MDQ0257282.1"/>
    <property type="molecule type" value="Genomic_DNA"/>
</dbReference>
<proteinExistence type="predicted"/>
<sequence>MNKIKNLLKQHQITVLHFIPGRVRLASPHWKDETYILRRIIEELRSEERIFSVVYTKETGSLLITYNKDPVHNEKQIESWFERLSNILSGN</sequence>
<dbReference type="Proteomes" id="UP001230005">
    <property type="component" value="Unassembled WGS sequence"/>
</dbReference>
<comment type="caution">
    <text evidence="1">The sequence shown here is derived from an EMBL/GenBank/DDBJ whole genome shotgun (WGS) entry which is preliminary data.</text>
</comment>
<reference evidence="1 2" key="1">
    <citation type="submission" date="2023-07" db="EMBL/GenBank/DDBJ databases">
        <title>Genomic Encyclopedia of Type Strains, Phase IV (KMG-IV): sequencing the most valuable type-strain genomes for metagenomic binning, comparative biology and taxonomic classification.</title>
        <authorList>
            <person name="Goeker M."/>
        </authorList>
    </citation>
    <scope>NUCLEOTIDE SEQUENCE [LARGE SCALE GENOMIC DNA]</scope>
    <source>
        <strain evidence="1 2">DSM 9768</strain>
    </source>
</reference>
<dbReference type="Pfam" id="PF19991">
    <property type="entry name" value="HMA_2"/>
    <property type="match status" value="1"/>
</dbReference>
<evidence type="ECO:0000313" key="1">
    <source>
        <dbReference type="EMBL" id="MDQ0257282.1"/>
    </source>
</evidence>
<name>A0ABU0A1C2_9BACI</name>
<evidence type="ECO:0000313" key="2">
    <source>
        <dbReference type="Proteomes" id="UP001230005"/>
    </source>
</evidence>
<organism evidence="1 2">
    <name type="scientific">Evansella vedderi</name>
    <dbReference type="NCBI Taxonomy" id="38282"/>
    <lineage>
        <taxon>Bacteria</taxon>
        <taxon>Bacillati</taxon>
        <taxon>Bacillota</taxon>
        <taxon>Bacilli</taxon>
        <taxon>Bacillales</taxon>
        <taxon>Bacillaceae</taxon>
        <taxon>Evansella</taxon>
    </lineage>
</organism>
<evidence type="ECO:0008006" key="3">
    <source>
        <dbReference type="Google" id="ProtNLM"/>
    </source>
</evidence>